<evidence type="ECO:0000256" key="1">
    <source>
        <dbReference type="SAM" id="MobiDB-lite"/>
    </source>
</evidence>
<dbReference type="EMBL" id="JACHOT010000002">
    <property type="protein sequence ID" value="MBB4650323.1"/>
    <property type="molecule type" value="Genomic_DNA"/>
</dbReference>
<comment type="caution">
    <text evidence="2">The sequence shown here is derived from an EMBL/GenBank/DDBJ whole genome shotgun (WGS) entry which is preliminary data.</text>
</comment>
<reference evidence="2 3" key="1">
    <citation type="submission" date="2020-08" db="EMBL/GenBank/DDBJ databases">
        <title>Genomic Encyclopedia of Type Strains, Phase IV (KMG-IV): sequencing the most valuable type-strain genomes for metagenomic binning, comparative biology and taxonomic classification.</title>
        <authorList>
            <person name="Goeker M."/>
        </authorList>
    </citation>
    <scope>NUCLEOTIDE SEQUENCE [LARGE SCALE GENOMIC DNA]</scope>
    <source>
        <strain evidence="2 3">DSM 7050</strain>
    </source>
</reference>
<keyword evidence="3" id="KW-1185">Reference proteome</keyword>
<protein>
    <submittedName>
        <fullName evidence="2">Uncharacterized protein</fullName>
    </submittedName>
</protein>
<name>A0ABR6L118_9HYPH</name>
<accession>A0ABR6L118</accession>
<dbReference type="Proteomes" id="UP000539538">
    <property type="component" value="Unassembled WGS sequence"/>
</dbReference>
<organism evidence="2 3">
    <name type="scientific">Aminobacter niigataensis</name>
    <dbReference type="NCBI Taxonomy" id="83265"/>
    <lineage>
        <taxon>Bacteria</taxon>
        <taxon>Pseudomonadati</taxon>
        <taxon>Pseudomonadota</taxon>
        <taxon>Alphaproteobacteria</taxon>
        <taxon>Hyphomicrobiales</taxon>
        <taxon>Phyllobacteriaceae</taxon>
        <taxon>Aminobacter</taxon>
    </lineage>
</organism>
<sequence length="102" mass="11254">MIGTVANSKKQKPALLSQSRFTDRKRPFSDLFNVAASRPAKSPRVYALLLRLGADCVNRDPMVQPGRPFPSVFLDIGGPGGYFRCGLHPEAPIQDFRHDQGT</sequence>
<feature type="region of interest" description="Disordered" evidence="1">
    <location>
        <begin position="1"/>
        <end position="21"/>
    </location>
</feature>
<proteinExistence type="predicted"/>
<evidence type="ECO:0000313" key="3">
    <source>
        <dbReference type="Proteomes" id="UP000539538"/>
    </source>
</evidence>
<evidence type="ECO:0000313" key="2">
    <source>
        <dbReference type="EMBL" id="MBB4650323.1"/>
    </source>
</evidence>
<gene>
    <name evidence="2" type="ORF">GGQ99_002078</name>
</gene>